<evidence type="ECO:0000313" key="3">
    <source>
        <dbReference type="EMBL" id="GAA3634213.1"/>
    </source>
</evidence>
<gene>
    <name evidence="3" type="ORF">GCM10022236_40960</name>
</gene>
<organism evidence="3 4">
    <name type="scientific">Microlunatus ginsengisoli</name>
    <dbReference type="NCBI Taxonomy" id="363863"/>
    <lineage>
        <taxon>Bacteria</taxon>
        <taxon>Bacillati</taxon>
        <taxon>Actinomycetota</taxon>
        <taxon>Actinomycetes</taxon>
        <taxon>Propionibacteriales</taxon>
        <taxon>Propionibacteriaceae</taxon>
        <taxon>Microlunatus</taxon>
    </lineage>
</organism>
<dbReference type="InterPro" id="IPR054028">
    <property type="entry name" value="TarS/TarP_linker"/>
</dbReference>
<reference evidence="4" key="1">
    <citation type="journal article" date="2019" name="Int. J. Syst. Evol. Microbiol.">
        <title>The Global Catalogue of Microorganisms (GCM) 10K type strain sequencing project: providing services to taxonomists for standard genome sequencing and annotation.</title>
        <authorList>
            <consortium name="The Broad Institute Genomics Platform"/>
            <consortium name="The Broad Institute Genome Sequencing Center for Infectious Disease"/>
            <person name="Wu L."/>
            <person name="Ma J."/>
        </authorList>
    </citation>
    <scope>NUCLEOTIDE SEQUENCE [LARGE SCALE GENOMIC DNA]</scope>
    <source>
        <strain evidence="4">JCM 16929</strain>
    </source>
</reference>
<dbReference type="Gene3D" id="3.90.550.10">
    <property type="entry name" value="Spore Coat Polysaccharide Biosynthesis Protein SpsA, Chain A"/>
    <property type="match status" value="1"/>
</dbReference>
<dbReference type="SUPFAM" id="SSF53448">
    <property type="entry name" value="Nucleotide-diphospho-sugar transferases"/>
    <property type="match status" value="1"/>
</dbReference>
<proteinExistence type="predicted"/>
<dbReference type="PANTHER" id="PTHR22916:SF3">
    <property type="entry name" value="UDP-GLCNAC:BETAGAL BETA-1,3-N-ACETYLGLUCOSAMINYLTRANSFERASE-LIKE PROTEIN 1"/>
    <property type="match status" value="1"/>
</dbReference>
<evidence type="ECO:0008006" key="5">
    <source>
        <dbReference type="Google" id="ProtNLM"/>
    </source>
</evidence>
<evidence type="ECO:0000313" key="4">
    <source>
        <dbReference type="Proteomes" id="UP001501490"/>
    </source>
</evidence>
<keyword evidence="4" id="KW-1185">Reference proteome</keyword>
<dbReference type="InterPro" id="IPR029044">
    <property type="entry name" value="Nucleotide-diphossugar_trans"/>
</dbReference>
<dbReference type="Proteomes" id="UP001501490">
    <property type="component" value="Unassembled WGS sequence"/>
</dbReference>
<comment type="caution">
    <text evidence="3">The sequence shown here is derived from an EMBL/GenBank/DDBJ whole genome shotgun (WGS) entry which is preliminary data.</text>
</comment>
<dbReference type="PANTHER" id="PTHR22916">
    <property type="entry name" value="GLYCOSYLTRANSFERASE"/>
    <property type="match status" value="1"/>
</dbReference>
<accession>A0ABP7AJM0</accession>
<feature type="domain" description="TarS/TarP linker" evidence="2">
    <location>
        <begin position="218"/>
        <end position="311"/>
    </location>
</feature>
<feature type="domain" description="Glycosyltransferase 2-like" evidence="1">
    <location>
        <begin position="4"/>
        <end position="129"/>
    </location>
</feature>
<evidence type="ECO:0000259" key="2">
    <source>
        <dbReference type="Pfam" id="PF22181"/>
    </source>
</evidence>
<evidence type="ECO:0000259" key="1">
    <source>
        <dbReference type="Pfam" id="PF00535"/>
    </source>
</evidence>
<dbReference type="CDD" id="cd00761">
    <property type="entry name" value="Glyco_tranf_GTA_type"/>
    <property type="match status" value="1"/>
</dbReference>
<name>A0ABP7AJM0_9ACTN</name>
<dbReference type="EMBL" id="BAABAB010000035">
    <property type="protein sequence ID" value="GAA3634213.1"/>
    <property type="molecule type" value="Genomic_DNA"/>
</dbReference>
<sequence length="465" mass="51875">MKVSVIVPVYNPGQHLRRCLRSLAEQTMNIADYEVILVDDGSTDGSSARLDQAAERHWQFRVIHQANSGWPGQPRNRGLDEARGDYVFFCDHDDWLAPYALAVLHRFAVENGSDIVLGKMAGIGRPVPRVVFKQTRAIATLADTPLMDSLTVHKLFRRQFLRDHDIRFAEGRRRLEDHLFVTQAYLDADVISVYADQVCYFHARWPSNASAQPPHWASYFTNLEEAVGVVERRTEPGPFRDRLLTRWLRVEMVNRLTGDKLLNRRPHDVAALFDAAHRVAAAHFGAGVVARLNPADRPVGRAVVAGALAEVWERAAAIDRWRVEAQILQAGWQESTLQLSGTISLNDRDAPADGDSIARLRMLLPDVDPQTLTDSLIRTTPTLELMNPATGERFTLRAGIHGSGMTRNFTIDIDPPVMTLMPRPSTTRSVIICTVTISRAVSVLAVMSPNPTVENTVTVKYSPSV</sequence>
<dbReference type="Pfam" id="PF22181">
    <property type="entry name" value="TarS_linker"/>
    <property type="match status" value="1"/>
</dbReference>
<protein>
    <recommendedName>
        <fullName evidence="5">Glycosyltransferase</fullName>
    </recommendedName>
</protein>
<dbReference type="Pfam" id="PF00535">
    <property type="entry name" value="Glycos_transf_2"/>
    <property type="match status" value="1"/>
</dbReference>
<dbReference type="InterPro" id="IPR001173">
    <property type="entry name" value="Glyco_trans_2-like"/>
</dbReference>